<accession>A0A1H7R6Q9</accession>
<evidence type="ECO:0000256" key="1">
    <source>
        <dbReference type="SAM" id="SignalP"/>
    </source>
</evidence>
<dbReference type="OrthoDB" id="8561742at2"/>
<dbReference type="Proteomes" id="UP000185766">
    <property type="component" value="Unassembled WGS sequence"/>
</dbReference>
<dbReference type="SUPFAM" id="SSF81901">
    <property type="entry name" value="HCP-like"/>
    <property type="match status" value="1"/>
</dbReference>
<dbReference type="EMBL" id="FOAS01000014">
    <property type="protein sequence ID" value="SEL55819.1"/>
    <property type="molecule type" value="Genomic_DNA"/>
</dbReference>
<feature type="signal peptide" evidence="1">
    <location>
        <begin position="1"/>
        <end position="21"/>
    </location>
</feature>
<sequence>MRALHFGILALCACTSAVGVAAELKPGTAEHYLNAEQAARHGDKAAALHELEMAARGGLPEAQLKLARQLPANEAEPWLRKAVRAGSLPAASLLADHYYARAAYRRAAQCWLLAAKAGNSQAQARLGALQVVGYGLPKDIEQAYAWLNLAASAGDPEVVTLRDGLESRLTTEQLHAAQRRSRELPAAMTGIAGQPPCGE</sequence>
<organism evidence="2 3">
    <name type="scientific">Atopomonas hussainii</name>
    <dbReference type="NCBI Taxonomy" id="1429083"/>
    <lineage>
        <taxon>Bacteria</taxon>
        <taxon>Pseudomonadati</taxon>
        <taxon>Pseudomonadota</taxon>
        <taxon>Gammaproteobacteria</taxon>
        <taxon>Pseudomonadales</taxon>
        <taxon>Pseudomonadaceae</taxon>
        <taxon>Atopomonas</taxon>
    </lineage>
</organism>
<evidence type="ECO:0000313" key="3">
    <source>
        <dbReference type="Proteomes" id="UP000185766"/>
    </source>
</evidence>
<dbReference type="SMART" id="SM00671">
    <property type="entry name" value="SEL1"/>
    <property type="match status" value="2"/>
</dbReference>
<dbReference type="RefSeq" id="WP_071872358.1">
    <property type="nucleotide sequence ID" value="NZ_FOAS01000014.1"/>
</dbReference>
<keyword evidence="3" id="KW-1185">Reference proteome</keyword>
<dbReference type="AlphaFoldDB" id="A0A1H7R6Q9"/>
<dbReference type="InterPro" id="IPR011990">
    <property type="entry name" value="TPR-like_helical_dom_sf"/>
</dbReference>
<reference evidence="2 3" key="1">
    <citation type="submission" date="2016-10" db="EMBL/GenBank/DDBJ databases">
        <authorList>
            <person name="de Groot N.N."/>
        </authorList>
    </citation>
    <scope>NUCLEOTIDE SEQUENCE [LARGE SCALE GENOMIC DNA]</scope>
    <source>
        <strain evidence="2 3">JCM 19513</strain>
    </source>
</reference>
<protein>
    <submittedName>
        <fullName evidence="2">Localization factor PodJL</fullName>
    </submittedName>
</protein>
<feature type="chain" id="PRO_5010263836" evidence="1">
    <location>
        <begin position="22"/>
        <end position="199"/>
    </location>
</feature>
<dbReference type="Gene3D" id="1.25.40.10">
    <property type="entry name" value="Tetratricopeptide repeat domain"/>
    <property type="match status" value="1"/>
</dbReference>
<name>A0A1H7R6Q9_9GAMM</name>
<proteinExistence type="predicted"/>
<evidence type="ECO:0000313" key="2">
    <source>
        <dbReference type="EMBL" id="SEL55819.1"/>
    </source>
</evidence>
<dbReference type="STRING" id="1429083.GCA_001885685_03159"/>
<gene>
    <name evidence="2" type="ORF">SAMN05216214_11426</name>
</gene>
<keyword evidence="1" id="KW-0732">Signal</keyword>
<dbReference type="InterPro" id="IPR006597">
    <property type="entry name" value="Sel1-like"/>
</dbReference>